<dbReference type="InterPro" id="IPR036909">
    <property type="entry name" value="Cyt_c-like_dom_sf"/>
</dbReference>
<dbReference type="GO" id="GO:0046872">
    <property type="term" value="F:metal ion binding"/>
    <property type="evidence" value="ECO:0007669"/>
    <property type="project" value="UniProtKB-KW"/>
</dbReference>
<feature type="transmembrane region" description="Helical" evidence="5">
    <location>
        <begin position="20"/>
        <end position="39"/>
    </location>
</feature>
<evidence type="ECO:0000256" key="5">
    <source>
        <dbReference type="SAM" id="Phobius"/>
    </source>
</evidence>
<dbReference type="SUPFAM" id="SSF46626">
    <property type="entry name" value="Cytochrome c"/>
    <property type="match status" value="1"/>
</dbReference>
<dbReference type="AlphaFoldDB" id="A0AAU9CT84"/>
<dbReference type="GO" id="GO:0020037">
    <property type="term" value="F:heme binding"/>
    <property type="evidence" value="ECO:0007669"/>
    <property type="project" value="InterPro"/>
</dbReference>
<keyword evidence="5" id="KW-0472">Membrane</keyword>
<keyword evidence="5" id="KW-0812">Transmembrane</keyword>
<dbReference type="Gene3D" id="1.10.760.10">
    <property type="entry name" value="Cytochrome c-like domain"/>
    <property type="match status" value="1"/>
</dbReference>
<accession>A0AAU9CT84</accession>
<dbReference type="PROSITE" id="PS51007">
    <property type="entry name" value="CYTC"/>
    <property type="match status" value="1"/>
</dbReference>
<keyword evidence="1 4" id="KW-0349">Heme</keyword>
<evidence type="ECO:0000256" key="3">
    <source>
        <dbReference type="ARBA" id="ARBA00023004"/>
    </source>
</evidence>
<evidence type="ECO:0000256" key="4">
    <source>
        <dbReference type="PROSITE-ProRule" id="PRU00433"/>
    </source>
</evidence>
<proteinExistence type="predicted"/>
<evidence type="ECO:0000313" key="7">
    <source>
        <dbReference type="EMBL" id="BCX89583.1"/>
    </source>
</evidence>
<dbReference type="GO" id="GO:0009055">
    <property type="term" value="F:electron transfer activity"/>
    <property type="evidence" value="ECO:0007669"/>
    <property type="project" value="InterPro"/>
</dbReference>
<dbReference type="Pfam" id="PF00034">
    <property type="entry name" value="Cytochrom_C"/>
    <property type="match status" value="1"/>
</dbReference>
<keyword evidence="2 4" id="KW-0479">Metal-binding</keyword>
<dbReference type="Proteomes" id="UP001321450">
    <property type="component" value="Chromosome"/>
</dbReference>
<name>A0AAU9CT84_9GAMM</name>
<dbReference type="RefSeq" id="WP_286291972.1">
    <property type="nucleotide sequence ID" value="NZ_AP024718.1"/>
</dbReference>
<keyword evidence="5" id="KW-1133">Transmembrane helix</keyword>
<reference evidence="8" key="1">
    <citation type="journal article" date="2024" name="Int. J. Syst. Evol. Microbiol.">
        <title>Methylomarinovum tepidoasis sp. nov., a moderately thermophilic methanotroph of the family Methylothermaceae isolated from a deep-sea hydrothermal field.</title>
        <authorList>
            <person name="Hirayama H."/>
            <person name="Takaki Y."/>
            <person name="Abe M."/>
            <person name="Miyazaki M."/>
            <person name="Uematsu K."/>
            <person name="Matsui Y."/>
            <person name="Takai K."/>
        </authorList>
    </citation>
    <scope>NUCLEOTIDE SEQUENCE [LARGE SCALE GENOMIC DNA]</scope>
    <source>
        <strain evidence="8">IN45</strain>
    </source>
</reference>
<organism evidence="7 8">
    <name type="scientific">Methylomarinovum tepidoasis</name>
    <dbReference type="NCBI Taxonomy" id="2840183"/>
    <lineage>
        <taxon>Bacteria</taxon>
        <taxon>Pseudomonadati</taxon>
        <taxon>Pseudomonadota</taxon>
        <taxon>Gammaproteobacteria</taxon>
        <taxon>Methylococcales</taxon>
        <taxon>Methylothermaceae</taxon>
        <taxon>Methylomarinovum</taxon>
    </lineage>
</organism>
<dbReference type="InterPro" id="IPR009056">
    <property type="entry name" value="Cyt_c-like_dom"/>
</dbReference>
<evidence type="ECO:0000313" key="8">
    <source>
        <dbReference type="Proteomes" id="UP001321450"/>
    </source>
</evidence>
<feature type="domain" description="Cytochrome c" evidence="6">
    <location>
        <begin position="91"/>
        <end position="182"/>
    </location>
</feature>
<evidence type="ECO:0000259" key="6">
    <source>
        <dbReference type="PROSITE" id="PS51007"/>
    </source>
</evidence>
<evidence type="ECO:0000256" key="1">
    <source>
        <dbReference type="ARBA" id="ARBA00022617"/>
    </source>
</evidence>
<keyword evidence="8" id="KW-1185">Reference proteome</keyword>
<sequence length="199" mass="22256">MTTSSTPWWASTSFWKKTAIWVTAGSFLVLIGLTFDTMAKIQAGSRRVPNYTVINRHIDYRYDSKKHHFVPVIGGEAPLFGKRLSVEEAEKLVTLGKKTIQARNCMNCHTLLGNGAYYAPDLTKAWLDPAWGPENARPMLMKLFLMDPEGNARTYGSGRKMPNLGITEKEAEGIIAFLKWMSAIDTNGFPYNFRTAEGG</sequence>
<evidence type="ECO:0000256" key="2">
    <source>
        <dbReference type="ARBA" id="ARBA00022723"/>
    </source>
</evidence>
<protein>
    <submittedName>
        <fullName evidence="7">Nitric oxide reductase subunit C</fullName>
    </submittedName>
</protein>
<dbReference type="EMBL" id="AP024718">
    <property type="protein sequence ID" value="BCX89583.1"/>
    <property type="molecule type" value="Genomic_DNA"/>
</dbReference>
<gene>
    <name evidence="7" type="ORF">MIN45_P1956</name>
</gene>
<keyword evidence="3 4" id="KW-0408">Iron</keyword>
<dbReference type="KEGG" id="meiy:MIN45_P1956"/>